<dbReference type="PANTHER" id="PTHR10000:SF53">
    <property type="entry name" value="5-AMINO-6-(5-PHOSPHO-D-RIBITYLAMINO)URACIL PHOSPHATASE YBJI-RELATED"/>
    <property type="match status" value="1"/>
</dbReference>
<dbReference type="Pfam" id="PF08282">
    <property type="entry name" value="Hydrolase_3"/>
    <property type="match status" value="1"/>
</dbReference>
<dbReference type="InterPro" id="IPR023214">
    <property type="entry name" value="HAD_sf"/>
</dbReference>
<comment type="caution">
    <text evidence="1">The sequence shown here is derived from an EMBL/GenBank/DDBJ whole genome shotgun (WGS) entry which is preliminary data.</text>
</comment>
<dbReference type="EMBL" id="JBHSSO010000069">
    <property type="protein sequence ID" value="MFC6290568.1"/>
    <property type="molecule type" value="Genomic_DNA"/>
</dbReference>
<sequence length="253" mass="27445">MKTFVFDVDGTLSFDGRVIAREIRTALRQLMDRGHRVIFASARPIRDLLPIIPGFHEVQMIGANGALVAQNGAVRVVAAIQPADLRRLRGVITQANLDYVVDGRWDYAAQVARDHPLAQRVDPAQLAHRVPLSAITAAVKVILIGLPVQQARELKDTLQARQTLTVVADTDEGNLDITAQHVDKARALQYLGVADYVAFGNDRNDLTLLAGAQHSVWVNSKPHLQHLRMPAAVTCAPTSAAVAAQISQLGQLA</sequence>
<dbReference type="Gene3D" id="3.40.50.1000">
    <property type="entry name" value="HAD superfamily/HAD-like"/>
    <property type="match status" value="1"/>
</dbReference>
<dbReference type="SUPFAM" id="SSF56784">
    <property type="entry name" value="HAD-like"/>
    <property type="match status" value="1"/>
</dbReference>
<dbReference type="RefSeq" id="WP_125575408.1">
    <property type="nucleotide sequence ID" value="NZ_JBHSSO010000069.1"/>
</dbReference>
<keyword evidence="1" id="KW-0378">Hydrolase</keyword>
<gene>
    <name evidence="1" type="ORF">ACFP1M_10330</name>
</gene>
<protein>
    <submittedName>
        <fullName evidence="1">HAD-IIB family hydrolase</fullName>
    </submittedName>
</protein>
<accession>A0ABW1UBM9</accession>
<dbReference type="Proteomes" id="UP001596258">
    <property type="component" value="Unassembled WGS sequence"/>
</dbReference>
<dbReference type="InterPro" id="IPR006379">
    <property type="entry name" value="HAD-SF_hydro_IIB"/>
</dbReference>
<name>A0ABW1UBM9_9LACO</name>
<proteinExistence type="predicted"/>
<dbReference type="GO" id="GO:0016787">
    <property type="term" value="F:hydrolase activity"/>
    <property type="evidence" value="ECO:0007669"/>
    <property type="project" value="UniProtKB-KW"/>
</dbReference>
<keyword evidence="2" id="KW-1185">Reference proteome</keyword>
<dbReference type="InterPro" id="IPR036412">
    <property type="entry name" value="HAD-like_sf"/>
</dbReference>
<evidence type="ECO:0000313" key="1">
    <source>
        <dbReference type="EMBL" id="MFC6290568.1"/>
    </source>
</evidence>
<dbReference type="NCBIfam" id="TIGR01484">
    <property type="entry name" value="HAD-SF-IIB"/>
    <property type="match status" value="1"/>
</dbReference>
<organism evidence="1 2">
    <name type="scientific">Levilactobacillus angrenensis</name>
    <dbReference type="NCBI Taxonomy" id="2486020"/>
    <lineage>
        <taxon>Bacteria</taxon>
        <taxon>Bacillati</taxon>
        <taxon>Bacillota</taxon>
        <taxon>Bacilli</taxon>
        <taxon>Lactobacillales</taxon>
        <taxon>Lactobacillaceae</taxon>
        <taxon>Levilactobacillus</taxon>
    </lineage>
</organism>
<dbReference type="PANTHER" id="PTHR10000">
    <property type="entry name" value="PHOSPHOSERINE PHOSPHATASE"/>
    <property type="match status" value="1"/>
</dbReference>
<dbReference type="Gene3D" id="3.30.1240.10">
    <property type="match status" value="1"/>
</dbReference>
<reference evidence="2" key="1">
    <citation type="journal article" date="2019" name="Int. J. Syst. Evol. Microbiol.">
        <title>The Global Catalogue of Microorganisms (GCM) 10K type strain sequencing project: providing services to taxonomists for standard genome sequencing and annotation.</title>
        <authorList>
            <consortium name="The Broad Institute Genomics Platform"/>
            <consortium name="The Broad Institute Genome Sequencing Center for Infectious Disease"/>
            <person name="Wu L."/>
            <person name="Ma J."/>
        </authorList>
    </citation>
    <scope>NUCLEOTIDE SEQUENCE [LARGE SCALE GENOMIC DNA]</scope>
    <source>
        <strain evidence="2">CCM 8893</strain>
    </source>
</reference>
<evidence type="ECO:0000313" key="2">
    <source>
        <dbReference type="Proteomes" id="UP001596258"/>
    </source>
</evidence>